<name>A0A9N8VQI9_9GLOM</name>
<accession>A0A9N8VQI9</accession>
<sequence length="133" mass="14293">MLISEITQQQTQPSNTSKDISTQPTNTILNSSFESSRIKQIHIETNNPQCQTAPTLSINSHTSPATANSNTKSRKNYDITNNRFPTMAPSPSPDFVESFGKSAIWGTGDGFTLGLIFGAVIGAVLGLCLMLCV</sequence>
<reference evidence="3" key="1">
    <citation type="submission" date="2021-06" db="EMBL/GenBank/DDBJ databases">
        <authorList>
            <person name="Kallberg Y."/>
            <person name="Tangrot J."/>
            <person name="Rosling A."/>
        </authorList>
    </citation>
    <scope>NUCLEOTIDE SEQUENCE</scope>
    <source>
        <strain evidence="3">MT106</strain>
    </source>
</reference>
<evidence type="ECO:0000313" key="4">
    <source>
        <dbReference type="Proteomes" id="UP000789831"/>
    </source>
</evidence>
<dbReference type="Proteomes" id="UP000789831">
    <property type="component" value="Unassembled WGS sequence"/>
</dbReference>
<comment type="caution">
    <text evidence="3">The sequence shown here is derived from an EMBL/GenBank/DDBJ whole genome shotgun (WGS) entry which is preliminary data.</text>
</comment>
<dbReference type="AlphaFoldDB" id="A0A9N8VQI9"/>
<feature type="region of interest" description="Disordered" evidence="1">
    <location>
        <begin position="50"/>
        <end position="89"/>
    </location>
</feature>
<keyword evidence="2" id="KW-1133">Transmembrane helix</keyword>
<keyword evidence="2" id="KW-0472">Membrane</keyword>
<keyword evidence="4" id="KW-1185">Reference proteome</keyword>
<evidence type="ECO:0000256" key="1">
    <source>
        <dbReference type="SAM" id="MobiDB-lite"/>
    </source>
</evidence>
<feature type="transmembrane region" description="Helical" evidence="2">
    <location>
        <begin position="111"/>
        <end position="132"/>
    </location>
</feature>
<evidence type="ECO:0000256" key="2">
    <source>
        <dbReference type="SAM" id="Phobius"/>
    </source>
</evidence>
<keyword evidence="2" id="KW-0812">Transmembrane</keyword>
<evidence type="ECO:0000313" key="3">
    <source>
        <dbReference type="EMBL" id="CAG8458926.1"/>
    </source>
</evidence>
<feature type="region of interest" description="Disordered" evidence="1">
    <location>
        <begin position="1"/>
        <end position="26"/>
    </location>
</feature>
<protein>
    <submittedName>
        <fullName evidence="3">4449_t:CDS:1</fullName>
    </submittedName>
</protein>
<dbReference type="EMBL" id="CAJVPL010000169">
    <property type="protein sequence ID" value="CAG8458926.1"/>
    <property type="molecule type" value="Genomic_DNA"/>
</dbReference>
<feature type="compositionally biased region" description="Polar residues" evidence="1">
    <location>
        <begin position="50"/>
        <end position="71"/>
    </location>
</feature>
<organism evidence="3 4">
    <name type="scientific">Ambispora gerdemannii</name>
    <dbReference type="NCBI Taxonomy" id="144530"/>
    <lineage>
        <taxon>Eukaryota</taxon>
        <taxon>Fungi</taxon>
        <taxon>Fungi incertae sedis</taxon>
        <taxon>Mucoromycota</taxon>
        <taxon>Glomeromycotina</taxon>
        <taxon>Glomeromycetes</taxon>
        <taxon>Archaeosporales</taxon>
        <taxon>Ambisporaceae</taxon>
        <taxon>Ambispora</taxon>
    </lineage>
</organism>
<gene>
    <name evidence="3" type="ORF">AGERDE_LOCUS2146</name>
</gene>
<proteinExistence type="predicted"/>